<accession>A0ABZ2MDF2</accession>
<keyword evidence="2" id="KW-1133">Transmembrane helix</keyword>
<evidence type="ECO:0008006" key="5">
    <source>
        <dbReference type="Google" id="ProtNLM"/>
    </source>
</evidence>
<evidence type="ECO:0000313" key="4">
    <source>
        <dbReference type="Proteomes" id="UP001382727"/>
    </source>
</evidence>
<gene>
    <name evidence="3" type="ORF">V1351_08775</name>
</gene>
<evidence type="ECO:0000256" key="2">
    <source>
        <dbReference type="SAM" id="Phobius"/>
    </source>
</evidence>
<keyword evidence="4" id="KW-1185">Reference proteome</keyword>
<feature type="compositionally biased region" description="Basic and acidic residues" evidence="1">
    <location>
        <begin position="125"/>
        <end position="162"/>
    </location>
</feature>
<evidence type="ECO:0000256" key="1">
    <source>
        <dbReference type="SAM" id="MobiDB-lite"/>
    </source>
</evidence>
<protein>
    <recommendedName>
        <fullName evidence="5">Transmembrane protein</fullName>
    </recommendedName>
</protein>
<dbReference type="RefSeq" id="WP_338747781.1">
    <property type="nucleotide sequence ID" value="NZ_CP144913.1"/>
</dbReference>
<sequence>MNEHTEATSTTRQIAPLAIILGIPLIFAAVFFYTTPVVLETGGQQGIFKCGSPSSPNTDAKNVCNDPETIARNKAIYSGLSGVCVVGLGAFWLLRGQRDDEDWDDDDDRPRRRRQDDIDLRADTRDRDVDLRDRGDDTPPTSERGRSEGLRGAENARDRAADDDLDTDVADSRTARRRGGGRRSVLRDDDFADPAPRRRADDDWSSDGWR</sequence>
<organism evidence="3 4">
    <name type="scientific">Janibacter alittae</name>
    <dbReference type="NCBI Taxonomy" id="3115209"/>
    <lineage>
        <taxon>Bacteria</taxon>
        <taxon>Bacillati</taxon>
        <taxon>Actinomycetota</taxon>
        <taxon>Actinomycetes</taxon>
        <taxon>Micrococcales</taxon>
        <taxon>Intrasporangiaceae</taxon>
        <taxon>Janibacter</taxon>
    </lineage>
</organism>
<dbReference type="EMBL" id="CP144913">
    <property type="protein sequence ID" value="WXB75067.1"/>
    <property type="molecule type" value="Genomic_DNA"/>
</dbReference>
<name>A0ABZ2MDF2_9MICO</name>
<feature type="transmembrane region" description="Helical" evidence="2">
    <location>
        <begin position="75"/>
        <end position="94"/>
    </location>
</feature>
<keyword evidence="2" id="KW-0812">Transmembrane</keyword>
<feature type="transmembrane region" description="Helical" evidence="2">
    <location>
        <begin position="14"/>
        <end position="33"/>
    </location>
</feature>
<proteinExistence type="predicted"/>
<feature type="region of interest" description="Disordered" evidence="1">
    <location>
        <begin position="125"/>
        <end position="210"/>
    </location>
</feature>
<keyword evidence="2" id="KW-0472">Membrane</keyword>
<dbReference type="Proteomes" id="UP001382727">
    <property type="component" value="Chromosome"/>
</dbReference>
<feature type="compositionally biased region" description="Basic and acidic residues" evidence="1">
    <location>
        <begin position="185"/>
        <end position="202"/>
    </location>
</feature>
<evidence type="ECO:0000313" key="3">
    <source>
        <dbReference type="EMBL" id="WXB75067.1"/>
    </source>
</evidence>
<reference evidence="3 4" key="1">
    <citation type="submission" date="2024-02" db="EMBL/GenBank/DDBJ databases">
        <title>Janibacter sp. nov., isolated from gut of marine sandworm.</title>
        <authorList>
            <person name="Kim B."/>
            <person name="Jun M.O."/>
            <person name="Shin N.-R."/>
        </authorList>
    </citation>
    <scope>NUCLEOTIDE SEQUENCE [LARGE SCALE GENOMIC DNA]</scope>
    <source>
        <strain evidence="3 4">A1S7</strain>
    </source>
</reference>